<sequence>MHSRWTRSEEERKHSKRLTETIILSDLDLFELNSTDISHPSNEDLLRHCNDFRFHTFQQTDYNTFDPEQDMDADNNFFH</sequence>
<organism evidence="1 2">
    <name type="scientific">Holothuria leucospilota</name>
    <name type="common">Black long sea cucumber</name>
    <name type="synonym">Mertensiothuria leucospilota</name>
    <dbReference type="NCBI Taxonomy" id="206669"/>
    <lineage>
        <taxon>Eukaryota</taxon>
        <taxon>Metazoa</taxon>
        <taxon>Echinodermata</taxon>
        <taxon>Eleutherozoa</taxon>
        <taxon>Echinozoa</taxon>
        <taxon>Holothuroidea</taxon>
        <taxon>Aspidochirotacea</taxon>
        <taxon>Aspidochirotida</taxon>
        <taxon>Holothuriidae</taxon>
        <taxon>Holothuria</taxon>
    </lineage>
</organism>
<dbReference type="Proteomes" id="UP001152320">
    <property type="component" value="Chromosome 10"/>
</dbReference>
<proteinExistence type="predicted"/>
<comment type="caution">
    <text evidence="1">The sequence shown here is derived from an EMBL/GenBank/DDBJ whole genome shotgun (WGS) entry which is preliminary data.</text>
</comment>
<dbReference type="EMBL" id="JAIZAY010000010">
    <property type="protein sequence ID" value="KAJ8035468.1"/>
    <property type="molecule type" value="Genomic_DNA"/>
</dbReference>
<reference evidence="1" key="1">
    <citation type="submission" date="2021-10" db="EMBL/GenBank/DDBJ databases">
        <title>Tropical sea cucumber genome reveals ecological adaptation and Cuvierian tubules defense mechanism.</title>
        <authorList>
            <person name="Chen T."/>
        </authorList>
    </citation>
    <scope>NUCLEOTIDE SEQUENCE</scope>
    <source>
        <strain evidence="1">Nanhai2018</strain>
        <tissue evidence="1">Muscle</tissue>
    </source>
</reference>
<evidence type="ECO:0000313" key="2">
    <source>
        <dbReference type="Proteomes" id="UP001152320"/>
    </source>
</evidence>
<dbReference type="AlphaFoldDB" id="A0A9Q1BZF0"/>
<evidence type="ECO:0000313" key="1">
    <source>
        <dbReference type="EMBL" id="KAJ8035468.1"/>
    </source>
</evidence>
<gene>
    <name evidence="1" type="ORF">HOLleu_22711</name>
</gene>
<keyword evidence="2" id="KW-1185">Reference proteome</keyword>
<protein>
    <submittedName>
        <fullName evidence="1">Uncharacterized protein</fullName>
    </submittedName>
</protein>
<accession>A0A9Q1BZF0</accession>
<name>A0A9Q1BZF0_HOLLE</name>